<organism evidence="2 3">
    <name type="scientific">Suillus placidus</name>
    <dbReference type="NCBI Taxonomy" id="48579"/>
    <lineage>
        <taxon>Eukaryota</taxon>
        <taxon>Fungi</taxon>
        <taxon>Dikarya</taxon>
        <taxon>Basidiomycota</taxon>
        <taxon>Agaricomycotina</taxon>
        <taxon>Agaricomycetes</taxon>
        <taxon>Agaricomycetidae</taxon>
        <taxon>Boletales</taxon>
        <taxon>Suillineae</taxon>
        <taxon>Suillaceae</taxon>
        <taxon>Suillus</taxon>
    </lineage>
</organism>
<accession>A0A9P6ZMT8</accession>
<keyword evidence="1" id="KW-0472">Membrane</keyword>
<sequence length="105" mass="12096">MTIQGAGLVLLFLISVFVGLIPYHGTDKLYRRSASDVVGAGILGLGKYFALSRNEEYHSLRAGYRCHKHLVFCLPHARQRLVALSFSYPERRRWLNRRRTESFLT</sequence>
<evidence type="ECO:0000313" key="3">
    <source>
        <dbReference type="Proteomes" id="UP000714275"/>
    </source>
</evidence>
<comment type="caution">
    <text evidence="2">The sequence shown here is derived from an EMBL/GenBank/DDBJ whole genome shotgun (WGS) entry which is preliminary data.</text>
</comment>
<dbReference type="OrthoDB" id="10393732at2759"/>
<name>A0A9P6ZMT8_9AGAM</name>
<feature type="transmembrane region" description="Helical" evidence="1">
    <location>
        <begin position="6"/>
        <end position="23"/>
    </location>
</feature>
<dbReference type="AlphaFoldDB" id="A0A9P6ZMT8"/>
<feature type="non-terminal residue" evidence="2">
    <location>
        <position position="1"/>
    </location>
</feature>
<dbReference type="EMBL" id="JABBWD010000052">
    <property type="protein sequence ID" value="KAG1772623.1"/>
    <property type="molecule type" value="Genomic_DNA"/>
</dbReference>
<evidence type="ECO:0000313" key="2">
    <source>
        <dbReference type="EMBL" id="KAG1772623.1"/>
    </source>
</evidence>
<keyword evidence="1" id="KW-0812">Transmembrane</keyword>
<gene>
    <name evidence="2" type="ORF">EV702DRAFT_1133865</name>
</gene>
<evidence type="ECO:0000256" key="1">
    <source>
        <dbReference type="SAM" id="Phobius"/>
    </source>
</evidence>
<protein>
    <submittedName>
        <fullName evidence="2">Uncharacterized protein</fullName>
    </submittedName>
</protein>
<keyword evidence="1" id="KW-1133">Transmembrane helix</keyword>
<proteinExistence type="predicted"/>
<reference evidence="2" key="1">
    <citation type="journal article" date="2020" name="New Phytol.">
        <title>Comparative genomics reveals dynamic genome evolution in host specialist ectomycorrhizal fungi.</title>
        <authorList>
            <person name="Lofgren L.A."/>
            <person name="Nguyen N.H."/>
            <person name="Vilgalys R."/>
            <person name="Ruytinx J."/>
            <person name="Liao H.L."/>
            <person name="Branco S."/>
            <person name="Kuo A."/>
            <person name="LaButti K."/>
            <person name="Lipzen A."/>
            <person name="Andreopoulos W."/>
            <person name="Pangilinan J."/>
            <person name="Riley R."/>
            <person name="Hundley H."/>
            <person name="Na H."/>
            <person name="Barry K."/>
            <person name="Grigoriev I.V."/>
            <person name="Stajich J.E."/>
            <person name="Kennedy P.G."/>
        </authorList>
    </citation>
    <scope>NUCLEOTIDE SEQUENCE</scope>
    <source>
        <strain evidence="2">DOB743</strain>
    </source>
</reference>
<dbReference type="Proteomes" id="UP000714275">
    <property type="component" value="Unassembled WGS sequence"/>
</dbReference>
<keyword evidence="3" id="KW-1185">Reference proteome</keyword>